<evidence type="ECO:0000256" key="1">
    <source>
        <dbReference type="SAM" id="MobiDB-lite"/>
    </source>
</evidence>
<dbReference type="InterPro" id="IPR036691">
    <property type="entry name" value="Endo/exonu/phosph_ase_sf"/>
</dbReference>
<dbReference type="GO" id="GO:0003824">
    <property type="term" value="F:catalytic activity"/>
    <property type="evidence" value="ECO:0007669"/>
    <property type="project" value="InterPro"/>
</dbReference>
<dbReference type="Pfam" id="PF03372">
    <property type="entry name" value="Exo_endo_phos"/>
    <property type="match status" value="1"/>
</dbReference>
<feature type="domain" description="Reverse transcriptase" evidence="2">
    <location>
        <begin position="303"/>
        <end position="398"/>
    </location>
</feature>
<dbReference type="EMBL" id="JACGWM010000632">
    <property type="protein sequence ID" value="KAL0302085.1"/>
    <property type="molecule type" value="Genomic_DNA"/>
</dbReference>
<gene>
    <name evidence="4" type="ORF">Scaly_3044300</name>
</gene>
<reference evidence="4" key="1">
    <citation type="submission" date="2020-06" db="EMBL/GenBank/DDBJ databases">
        <authorList>
            <person name="Li T."/>
            <person name="Hu X."/>
            <person name="Zhang T."/>
            <person name="Song X."/>
            <person name="Zhang H."/>
            <person name="Dai N."/>
            <person name="Sheng W."/>
            <person name="Hou X."/>
            <person name="Wei L."/>
        </authorList>
    </citation>
    <scope>NUCLEOTIDE SEQUENCE</scope>
    <source>
        <strain evidence="4">KEN8</strain>
        <tissue evidence="4">Leaf</tissue>
    </source>
</reference>
<sequence length="407" mass="45691">MEYWTNDGLSTVASGVGTPLYVDRITKDCSRLDFARVCVMLDYNSTLPRHLIVISPLLRDGKEVPTRVDIEYEWLPQRFFVRKHNSQSGAAQAELGVEMDTENDVVGSKSAARTGHTQVCKKDPLSSTTHSTHIDNMEEGRSQPDSRRSMIKVASWNVRGLNVIDHQRAVEQLVRDNNIHFIGLLETRVSLANIQRVRSNLLQNWSWFADYSGPVGEFGEVYGMFLKTLSNSISDEPWLVLGDFNAVIDDSEVCGRAADTTWPVIGQAISEAIGEFFRTGKLLKQVNATLLALILKVNLPTQVSDYRSIACCNVIYKTITKIIVKRMQLVLHMLIDHSQNAFVLGHSISDNILLAQELLAGYNQAKLPPRCTLKVDIQKAYDSVEWDFLLKSSTYRSISIPLEMQGT</sequence>
<proteinExistence type="predicted"/>
<dbReference type="Gene3D" id="3.60.10.10">
    <property type="entry name" value="Endonuclease/exonuclease/phosphatase"/>
    <property type="match status" value="1"/>
</dbReference>
<comment type="caution">
    <text evidence="4">The sequence shown here is derived from an EMBL/GenBank/DDBJ whole genome shotgun (WGS) entry which is preliminary data.</text>
</comment>
<dbReference type="AlphaFoldDB" id="A0AAW2K5Z3"/>
<organism evidence="4">
    <name type="scientific">Sesamum calycinum</name>
    <dbReference type="NCBI Taxonomy" id="2727403"/>
    <lineage>
        <taxon>Eukaryota</taxon>
        <taxon>Viridiplantae</taxon>
        <taxon>Streptophyta</taxon>
        <taxon>Embryophyta</taxon>
        <taxon>Tracheophyta</taxon>
        <taxon>Spermatophyta</taxon>
        <taxon>Magnoliopsida</taxon>
        <taxon>eudicotyledons</taxon>
        <taxon>Gunneridae</taxon>
        <taxon>Pentapetalae</taxon>
        <taxon>asterids</taxon>
        <taxon>lamiids</taxon>
        <taxon>Lamiales</taxon>
        <taxon>Pedaliaceae</taxon>
        <taxon>Sesamum</taxon>
    </lineage>
</organism>
<protein>
    <recommendedName>
        <fullName evidence="5">Reverse transcriptase domain-containing protein</fullName>
    </recommendedName>
</protein>
<dbReference type="PANTHER" id="PTHR46890:SF48">
    <property type="entry name" value="RNA-DIRECTED DNA POLYMERASE"/>
    <property type="match status" value="1"/>
</dbReference>
<dbReference type="InterPro" id="IPR052343">
    <property type="entry name" value="Retrotransposon-Effector_Assoc"/>
</dbReference>
<evidence type="ECO:0008006" key="5">
    <source>
        <dbReference type="Google" id="ProtNLM"/>
    </source>
</evidence>
<dbReference type="SUPFAM" id="SSF56219">
    <property type="entry name" value="DNase I-like"/>
    <property type="match status" value="1"/>
</dbReference>
<accession>A0AAW2K5Z3</accession>
<dbReference type="InterPro" id="IPR000477">
    <property type="entry name" value="RT_dom"/>
</dbReference>
<feature type="domain" description="Endonuclease/exonuclease/phosphatase" evidence="3">
    <location>
        <begin position="154"/>
        <end position="259"/>
    </location>
</feature>
<feature type="non-terminal residue" evidence="4">
    <location>
        <position position="407"/>
    </location>
</feature>
<evidence type="ECO:0000259" key="2">
    <source>
        <dbReference type="Pfam" id="PF00078"/>
    </source>
</evidence>
<evidence type="ECO:0000259" key="3">
    <source>
        <dbReference type="Pfam" id="PF03372"/>
    </source>
</evidence>
<evidence type="ECO:0000313" key="4">
    <source>
        <dbReference type="EMBL" id="KAL0302085.1"/>
    </source>
</evidence>
<feature type="region of interest" description="Disordered" evidence="1">
    <location>
        <begin position="109"/>
        <end position="148"/>
    </location>
</feature>
<feature type="compositionally biased region" description="Basic and acidic residues" evidence="1">
    <location>
        <begin position="132"/>
        <end position="148"/>
    </location>
</feature>
<reference evidence="4" key="2">
    <citation type="journal article" date="2024" name="Plant">
        <title>Genomic evolution and insights into agronomic trait innovations of Sesamum species.</title>
        <authorList>
            <person name="Miao H."/>
            <person name="Wang L."/>
            <person name="Qu L."/>
            <person name="Liu H."/>
            <person name="Sun Y."/>
            <person name="Le M."/>
            <person name="Wang Q."/>
            <person name="Wei S."/>
            <person name="Zheng Y."/>
            <person name="Lin W."/>
            <person name="Duan Y."/>
            <person name="Cao H."/>
            <person name="Xiong S."/>
            <person name="Wang X."/>
            <person name="Wei L."/>
            <person name="Li C."/>
            <person name="Ma Q."/>
            <person name="Ju M."/>
            <person name="Zhao R."/>
            <person name="Li G."/>
            <person name="Mu C."/>
            <person name="Tian Q."/>
            <person name="Mei H."/>
            <person name="Zhang T."/>
            <person name="Gao T."/>
            <person name="Zhang H."/>
        </authorList>
    </citation>
    <scope>NUCLEOTIDE SEQUENCE</scope>
    <source>
        <strain evidence="4">KEN8</strain>
    </source>
</reference>
<dbReference type="InterPro" id="IPR005135">
    <property type="entry name" value="Endo/exonuclease/phosphatase"/>
</dbReference>
<name>A0AAW2K5Z3_9LAMI</name>
<dbReference type="PANTHER" id="PTHR46890">
    <property type="entry name" value="NON-LTR RETROLELEMENT REVERSE TRANSCRIPTASE-LIKE PROTEIN-RELATED"/>
    <property type="match status" value="1"/>
</dbReference>
<dbReference type="Pfam" id="PF00078">
    <property type="entry name" value="RVT_1"/>
    <property type="match status" value="1"/>
</dbReference>